<reference evidence="2" key="1">
    <citation type="journal article" date="2022" name="bioRxiv">
        <title>Sequencing and chromosome-scale assembly of the giantPleurodeles waltlgenome.</title>
        <authorList>
            <person name="Brown T."/>
            <person name="Elewa A."/>
            <person name="Iarovenko S."/>
            <person name="Subramanian E."/>
            <person name="Araus A.J."/>
            <person name="Petzold A."/>
            <person name="Susuki M."/>
            <person name="Suzuki K.-i.T."/>
            <person name="Hayashi T."/>
            <person name="Toyoda A."/>
            <person name="Oliveira C."/>
            <person name="Osipova E."/>
            <person name="Leigh N.D."/>
            <person name="Simon A."/>
            <person name="Yun M.H."/>
        </authorList>
    </citation>
    <scope>NUCLEOTIDE SEQUENCE</scope>
    <source>
        <strain evidence="2">20211129_DDA</strain>
        <tissue evidence="2">Liver</tissue>
    </source>
</reference>
<accession>A0AAV7V8Z7</accession>
<evidence type="ECO:0000313" key="2">
    <source>
        <dbReference type="EMBL" id="KAJ1198019.1"/>
    </source>
</evidence>
<feature type="compositionally biased region" description="Low complexity" evidence="1">
    <location>
        <begin position="62"/>
        <end position="76"/>
    </location>
</feature>
<feature type="compositionally biased region" description="Basic and acidic residues" evidence="1">
    <location>
        <begin position="77"/>
        <end position="90"/>
    </location>
</feature>
<dbReference type="AlphaFoldDB" id="A0AAV7V8Z7"/>
<feature type="region of interest" description="Disordered" evidence="1">
    <location>
        <begin position="38"/>
        <end position="90"/>
    </location>
</feature>
<organism evidence="2 3">
    <name type="scientific">Pleurodeles waltl</name>
    <name type="common">Iberian ribbed newt</name>
    <dbReference type="NCBI Taxonomy" id="8319"/>
    <lineage>
        <taxon>Eukaryota</taxon>
        <taxon>Metazoa</taxon>
        <taxon>Chordata</taxon>
        <taxon>Craniata</taxon>
        <taxon>Vertebrata</taxon>
        <taxon>Euteleostomi</taxon>
        <taxon>Amphibia</taxon>
        <taxon>Batrachia</taxon>
        <taxon>Caudata</taxon>
        <taxon>Salamandroidea</taxon>
        <taxon>Salamandridae</taxon>
        <taxon>Pleurodelinae</taxon>
        <taxon>Pleurodeles</taxon>
    </lineage>
</organism>
<proteinExistence type="predicted"/>
<keyword evidence="3" id="KW-1185">Reference proteome</keyword>
<dbReference type="Proteomes" id="UP001066276">
    <property type="component" value="Chromosome 2_1"/>
</dbReference>
<comment type="caution">
    <text evidence="2">The sequence shown here is derived from an EMBL/GenBank/DDBJ whole genome shotgun (WGS) entry which is preliminary data.</text>
</comment>
<gene>
    <name evidence="2" type="ORF">NDU88_001863</name>
</gene>
<name>A0AAV7V8Z7_PLEWA</name>
<evidence type="ECO:0000256" key="1">
    <source>
        <dbReference type="SAM" id="MobiDB-lite"/>
    </source>
</evidence>
<evidence type="ECO:0000313" key="3">
    <source>
        <dbReference type="Proteomes" id="UP001066276"/>
    </source>
</evidence>
<dbReference type="EMBL" id="JANPWB010000003">
    <property type="protein sequence ID" value="KAJ1198019.1"/>
    <property type="molecule type" value="Genomic_DNA"/>
</dbReference>
<protein>
    <submittedName>
        <fullName evidence="2">Uncharacterized protein</fullName>
    </submittedName>
</protein>
<sequence length="90" mass="9628">MAQKLIILAGGSWSTWRPERTCDPSSARGSPLISGILASLQPSGHQIRLRGDTESLRRQPHPARGSGRPGRAAPRRAPLEAGRERPSPSG</sequence>